<evidence type="ECO:0000256" key="2">
    <source>
        <dbReference type="ARBA" id="ARBA00022969"/>
    </source>
</evidence>
<dbReference type="InterPro" id="IPR018004">
    <property type="entry name" value="KilA/APSES_HTH"/>
</dbReference>
<proteinExistence type="predicted"/>
<dbReference type="GO" id="GO:0030435">
    <property type="term" value="P:sporulation resulting in formation of a cellular spore"/>
    <property type="evidence" value="ECO:0007669"/>
    <property type="project" value="UniProtKB-KW"/>
</dbReference>
<dbReference type="PANTHER" id="PTHR43828:SF3">
    <property type="entry name" value="CHROMO DOMAIN-CONTAINING PROTEIN"/>
    <property type="match status" value="1"/>
</dbReference>
<evidence type="ECO:0000256" key="6">
    <source>
        <dbReference type="ARBA" id="ARBA00073460"/>
    </source>
</evidence>
<dbReference type="GO" id="GO:0030907">
    <property type="term" value="C:MBF transcription complex"/>
    <property type="evidence" value="ECO:0007669"/>
    <property type="project" value="TreeGrafter"/>
</dbReference>
<dbReference type="PROSITE" id="PS50297">
    <property type="entry name" value="ANK_REP_REGION"/>
    <property type="match status" value="1"/>
</dbReference>
<evidence type="ECO:0000313" key="11">
    <source>
        <dbReference type="Proteomes" id="UP000624404"/>
    </source>
</evidence>
<dbReference type="OrthoDB" id="6718656at2759"/>
<comment type="function">
    <text evidence="5">Transcription factor that plays a role downstream of the MCK1-MKK2-MPS1 cascade. Required for hyphal morphogenesis and pathogenicity. Is an important oxidative stress response regulator and plays a positive role in the regulation of extracellular peroxidases.</text>
</comment>
<evidence type="ECO:0000256" key="1">
    <source>
        <dbReference type="ARBA" id="ARBA00022737"/>
    </source>
</evidence>
<evidence type="ECO:0000259" key="9">
    <source>
        <dbReference type="PROSITE" id="PS51299"/>
    </source>
</evidence>
<feature type="compositionally biased region" description="Low complexity" evidence="8">
    <location>
        <begin position="269"/>
        <end position="280"/>
    </location>
</feature>
<dbReference type="FunFam" id="3.10.260.10:FF:000001">
    <property type="entry name" value="APSES transcription factor (MbpA)"/>
    <property type="match status" value="1"/>
</dbReference>
<name>A0A8H2W0S3_9HELO</name>
<keyword evidence="2" id="KW-0749">Sporulation</keyword>
<feature type="repeat" description="ANK" evidence="7">
    <location>
        <begin position="440"/>
        <end position="472"/>
    </location>
</feature>
<feature type="compositionally biased region" description="Polar residues" evidence="8">
    <location>
        <begin position="1"/>
        <end position="35"/>
    </location>
</feature>
<dbReference type="SUPFAM" id="SSF48403">
    <property type="entry name" value="Ankyrin repeat"/>
    <property type="match status" value="1"/>
</dbReference>
<feature type="region of interest" description="Disordered" evidence="8">
    <location>
        <begin position="624"/>
        <end position="646"/>
    </location>
</feature>
<comment type="caution">
    <text evidence="10">The sequence shown here is derived from an EMBL/GenBank/DDBJ whole genome shotgun (WGS) entry which is preliminary data.</text>
</comment>
<feature type="region of interest" description="Disordered" evidence="8">
    <location>
        <begin position="252"/>
        <end position="290"/>
    </location>
</feature>
<dbReference type="Gene3D" id="3.10.260.10">
    <property type="entry name" value="Transcription regulator HTH, APSES-type DNA-binding domain"/>
    <property type="match status" value="1"/>
</dbReference>
<dbReference type="InterPro" id="IPR002110">
    <property type="entry name" value="Ankyrin_rpt"/>
</dbReference>
<evidence type="ECO:0000313" key="10">
    <source>
        <dbReference type="EMBL" id="CAD6448820.1"/>
    </source>
</evidence>
<dbReference type="GO" id="GO:0003713">
    <property type="term" value="F:transcription coactivator activity"/>
    <property type="evidence" value="ECO:0007669"/>
    <property type="project" value="TreeGrafter"/>
</dbReference>
<sequence length="874" mass="96553">MAATTIAPNSQPLATTSDSKRNQLPPNTYSTSNSAYGGGQDSARFHREMSLGMSQGSQSGGMMMQPGGAFRQYESPNTMNRRDIAPQIYSAVYSGVDVYEMEVNCIAVMRRRKDSWLNATQILKVAGIEKGKRTKVLEKEILIGDHEKVQGGYGKYQGTWIRFERGVEFCKQYGVEELLRPLLSYDMGQDGGIAGQGGIDTPTKEQAMAAQRKRLYNSGAENRNNGQSGTFFKNISNQASLAVAAISKARFDSPVPRNRNGSARPPTFSRQSSQQQPNSQETAFPGNSQQSMQSFVSNEGLTNGDSAYATQSQFQFSHTGREDGDFQEPPRKRRRESPEPPNDSQQSMNGGHYNMSMREPSPTEPSDSFFYRQEPKLSQGEEAPMPLPPLPENHHHGKKSLTLLSLFHNENSYLGTNEHNDQEAFRTMSGVELDIPIDKSANTAVHWAATLARLPVLQKLIQSGASIYRVNLRGETALMRACCVANNLDQGSFPDLLELLGNTIGFQDNRGRTVLHHIAVTSAVKGRSPASKYYLESLLEFVVRKGRSFNGQSQNTEPSNPHAMDIGRFMSEMVNAQDNSGDTALNIAARVGNKSIISQLMEVGADPEIQNNSKLRPSDFIGGLTNPGDRLGVASPDKRGNKATRETSGEIIDSINATLQSTLQDFGKEVEAKQAQIDSIHAKLREASASLGEERRAMEAKQERNRQREERDLKIANLTRAAEEESAKLLQLQQQFNQPISDLDLEMHLGDADKSLAIPPIPADINITPTRNSNVEYDHAQRQLLLQQLPSMHILQARINAYKAINDSLERSVQELKSKDTGRIAKYKKIISLCTGVDISKVDGVIEGLARAVESESDVDLNRVREFLTRVEGV</sequence>
<dbReference type="Proteomes" id="UP000624404">
    <property type="component" value="Unassembled WGS sequence"/>
</dbReference>
<dbReference type="GO" id="GO:0033309">
    <property type="term" value="C:SBF transcription complex"/>
    <property type="evidence" value="ECO:0007669"/>
    <property type="project" value="TreeGrafter"/>
</dbReference>
<feature type="domain" description="HTH APSES-type" evidence="9">
    <location>
        <begin position="88"/>
        <end position="196"/>
    </location>
</feature>
<dbReference type="Pfam" id="PF13637">
    <property type="entry name" value="Ank_4"/>
    <property type="match status" value="1"/>
</dbReference>
<feature type="compositionally biased region" description="Basic and acidic residues" evidence="8">
    <location>
        <begin position="636"/>
        <end position="646"/>
    </location>
</feature>
<gene>
    <name evidence="10" type="ORF">SCLTRI_LOCUS8613</name>
</gene>
<organism evidence="10 11">
    <name type="scientific">Sclerotinia trifoliorum</name>
    <dbReference type="NCBI Taxonomy" id="28548"/>
    <lineage>
        <taxon>Eukaryota</taxon>
        <taxon>Fungi</taxon>
        <taxon>Dikarya</taxon>
        <taxon>Ascomycota</taxon>
        <taxon>Pezizomycotina</taxon>
        <taxon>Leotiomycetes</taxon>
        <taxon>Helotiales</taxon>
        <taxon>Sclerotiniaceae</taxon>
        <taxon>Sclerotinia</taxon>
    </lineage>
</organism>
<protein>
    <recommendedName>
        <fullName evidence="6">Transcription factor SWI6</fullName>
    </recommendedName>
</protein>
<dbReference type="Pfam" id="PF00023">
    <property type="entry name" value="Ank"/>
    <property type="match status" value="1"/>
</dbReference>
<dbReference type="GO" id="GO:0048315">
    <property type="term" value="P:conidium formation"/>
    <property type="evidence" value="ECO:0007669"/>
    <property type="project" value="UniProtKB-KW"/>
</dbReference>
<evidence type="ECO:0000256" key="4">
    <source>
        <dbReference type="ARBA" id="ARBA00023321"/>
    </source>
</evidence>
<dbReference type="SUPFAM" id="SSF54616">
    <property type="entry name" value="DNA-binding domain of Mlu1-box binding protein MBP1"/>
    <property type="match status" value="1"/>
</dbReference>
<keyword evidence="1" id="KW-0677">Repeat</keyword>
<dbReference type="SMART" id="SM01252">
    <property type="entry name" value="KilA-N"/>
    <property type="match status" value="1"/>
</dbReference>
<feature type="region of interest" description="Disordered" evidence="8">
    <location>
        <begin position="689"/>
        <end position="710"/>
    </location>
</feature>
<dbReference type="InterPro" id="IPR051642">
    <property type="entry name" value="SWI6-like"/>
</dbReference>
<dbReference type="AlphaFoldDB" id="A0A8H2W0S3"/>
<evidence type="ECO:0000256" key="5">
    <source>
        <dbReference type="ARBA" id="ARBA00059984"/>
    </source>
</evidence>
<reference evidence="10" key="1">
    <citation type="submission" date="2020-10" db="EMBL/GenBank/DDBJ databases">
        <authorList>
            <person name="Kusch S."/>
        </authorList>
    </citation>
    <scope>NUCLEOTIDE SEQUENCE</scope>
    <source>
        <strain evidence="10">SwB9</strain>
    </source>
</reference>
<evidence type="ECO:0000256" key="3">
    <source>
        <dbReference type="ARBA" id="ARBA00023043"/>
    </source>
</evidence>
<dbReference type="PROSITE" id="PS51299">
    <property type="entry name" value="HTH_APSES"/>
    <property type="match status" value="1"/>
</dbReference>
<feature type="compositionally biased region" description="Polar residues" evidence="8">
    <location>
        <begin position="281"/>
        <end position="290"/>
    </location>
</feature>
<dbReference type="Pfam" id="PF04383">
    <property type="entry name" value="KilA-N"/>
    <property type="match status" value="1"/>
</dbReference>
<dbReference type="InterPro" id="IPR036770">
    <property type="entry name" value="Ankyrin_rpt-contain_sf"/>
</dbReference>
<dbReference type="GO" id="GO:0001228">
    <property type="term" value="F:DNA-binding transcription activator activity, RNA polymerase II-specific"/>
    <property type="evidence" value="ECO:0007669"/>
    <property type="project" value="UniProtKB-ARBA"/>
</dbReference>
<keyword evidence="4" id="KW-0183">Conidiation</keyword>
<dbReference type="GO" id="GO:0003677">
    <property type="term" value="F:DNA binding"/>
    <property type="evidence" value="ECO:0007669"/>
    <property type="project" value="InterPro"/>
</dbReference>
<dbReference type="PANTHER" id="PTHR43828">
    <property type="entry name" value="ASPARAGINASE"/>
    <property type="match status" value="1"/>
</dbReference>
<feature type="region of interest" description="Disordered" evidence="8">
    <location>
        <begin position="1"/>
        <end position="42"/>
    </location>
</feature>
<accession>A0A8H2W0S3</accession>
<evidence type="ECO:0000256" key="7">
    <source>
        <dbReference type="PROSITE-ProRule" id="PRU00023"/>
    </source>
</evidence>
<dbReference type="InterPro" id="IPR003163">
    <property type="entry name" value="Tscrpt_reg_HTH_APSES-type"/>
</dbReference>
<dbReference type="SMART" id="SM00248">
    <property type="entry name" value="ANK"/>
    <property type="match status" value="3"/>
</dbReference>
<feature type="compositionally biased region" description="Basic and acidic residues" evidence="8">
    <location>
        <begin position="319"/>
        <end position="330"/>
    </location>
</feature>
<keyword evidence="3 7" id="KW-0040">ANK repeat</keyword>
<dbReference type="EMBL" id="CAJHIA010000032">
    <property type="protein sequence ID" value="CAD6448820.1"/>
    <property type="molecule type" value="Genomic_DNA"/>
</dbReference>
<dbReference type="InterPro" id="IPR036887">
    <property type="entry name" value="HTH_APSES_sf"/>
</dbReference>
<dbReference type="FunFam" id="1.25.40.20:FF:000365">
    <property type="entry name" value="Start control protein cdc10"/>
    <property type="match status" value="1"/>
</dbReference>
<dbReference type="PROSITE" id="PS50088">
    <property type="entry name" value="ANK_REPEAT"/>
    <property type="match status" value="2"/>
</dbReference>
<feature type="repeat" description="ANK" evidence="7">
    <location>
        <begin position="580"/>
        <end position="612"/>
    </location>
</feature>
<evidence type="ECO:0000256" key="8">
    <source>
        <dbReference type="SAM" id="MobiDB-lite"/>
    </source>
</evidence>
<feature type="region of interest" description="Disordered" evidence="8">
    <location>
        <begin position="317"/>
        <end position="370"/>
    </location>
</feature>
<dbReference type="Gene3D" id="1.25.40.20">
    <property type="entry name" value="Ankyrin repeat-containing domain"/>
    <property type="match status" value="1"/>
</dbReference>
<keyword evidence="11" id="KW-1185">Reference proteome</keyword>